<organism evidence="8 9">
    <name type="scientific">Meganyctiphanes norvegica</name>
    <name type="common">Northern krill</name>
    <name type="synonym">Thysanopoda norvegica</name>
    <dbReference type="NCBI Taxonomy" id="48144"/>
    <lineage>
        <taxon>Eukaryota</taxon>
        <taxon>Metazoa</taxon>
        <taxon>Ecdysozoa</taxon>
        <taxon>Arthropoda</taxon>
        <taxon>Crustacea</taxon>
        <taxon>Multicrustacea</taxon>
        <taxon>Malacostraca</taxon>
        <taxon>Eumalacostraca</taxon>
        <taxon>Eucarida</taxon>
        <taxon>Euphausiacea</taxon>
        <taxon>Euphausiidae</taxon>
        <taxon>Meganyctiphanes</taxon>
    </lineage>
</organism>
<feature type="non-terminal residue" evidence="8">
    <location>
        <position position="1"/>
    </location>
</feature>
<dbReference type="Gene3D" id="3.40.50.300">
    <property type="entry name" value="P-loop containing nucleotide triphosphate hydrolases"/>
    <property type="match status" value="1"/>
</dbReference>
<dbReference type="InterPro" id="IPR014001">
    <property type="entry name" value="Helicase_ATP-bd"/>
</dbReference>
<feature type="region of interest" description="Disordered" evidence="5">
    <location>
        <begin position="236"/>
        <end position="267"/>
    </location>
</feature>
<dbReference type="GO" id="GO:0005634">
    <property type="term" value="C:nucleus"/>
    <property type="evidence" value="ECO:0007669"/>
    <property type="project" value="TreeGrafter"/>
</dbReference>
<keyword evidence="2" id="KW-0378">Hydrolase</keyword>
<dbReference type="PROSITE" id="PS51194">
    <property type="entry name" value="HELICASE_CTER"/>
    <property type="match status" value="1"/>
</dbReference>
<dbReference type="InterPro" id="IPR001650">
    <property type="entry name" value="Helicase_C-like"/>
</dbReference>
<feature type="compositionally biased region" description="Polar residues" evidence="5">
    <location>
        <begin position="236"/>
        <end position="257"/>
    </location>
</feature>
<dbReference type="SMART" id="SM00487">
    <property type="entry name" value="DEXDc"/>
    <property type="match status" value="1"/>
</dbReference>
<evidence type="ECO:0008006" key="10">
    <source>
        <dbReference type="Google" id="ProtNLM"/>
    </source>
</evidence>
<dbReference type="Gene3D" id="3.40.50.10810">
    <property type="entry name" value="Tandem AAA-ATPase domain"/>
    <property type="match status" value="1"/>
</dbReference>
<dbReference type="Pfam" id="PF00176">
    <property type="entry name" value="SNF2-rel_dom"/>
    <property type="match status" value="1"/>
</dbReference>
<dbReference type="InterPro" id="IPR050628">
    <property type="entry name" value="SNF2_RAD54_helicase_TF"/>
</dbReference>
<evidence type="ECO:0000313" key="9">
    <source>
        <dbReference type="Proteomes" id="UP001497623"/>
    </source>
</evidence>
<feature type="region of interest" description="Disordered" evidence="5">
    <location>
        <begin position="682"/>
        <end position="703"/>
    </location>
</feature>
<evidence type="ECO:0000313" key="8">
    <source>
        <dbReference type="EMBL" id="CAL4066413.1"/>
    </source>
</evidence>
<feature type="compositionally biased region" description="Polar residues" evidence="5">
    <location>
        <begin position="170"/>
        <end position="180"/>
    </location>
</feature>
<evidence type="ECO:0000256" key="5">
    <source>
        <dbReference type="SAM" id="MobiDB-lite"/>
    </source>
</evidence>
<dbReference type="GO" id="GO:0006281">
    <property type="term" value="P:DNA repair"/>
    <property type="evidence" value="ECO:0007669"/>
    <property type="project" value="TreeGrafter"/>
</dbReference>
<keyword evidence="3" id="KW-0067">ATP-binding</keyword>
<evidence type="ECO:0000256" key="1">
    <source>
        <dbReference type="ARBA" id="ARBA00022741"/>
    </source>
</evidence>
<feature type="compositionally biased region" description="Acidic residues" evidence="5">
    <location>
        <begin position="157"/>
        <end position="166"/>
    </location>
</feature>
<dbReference type="InterPro" id="IPR049730">
    <property type="entry name" value="SNF2/RAD54-like_C"/>
</dbReference>
<evidence type="ECO:0000256" key="3">
    <source>
        <dbReference type="ARBA" id="ARBA00022840"/>
    </source>
</evidence>
<dbReference type="Proteomes" id="UP001497623">
    <property type="component" value="Unassembled WGS sequence"/>
</dbReference>
<keyword evidence="1" id="KW-0547">Nucleotide-binding</keyword>
<feature type="coiled-coil region" evidence="4">
    <location>
        <begin position="381"/>
        <end position="427"/>
    </location>
</feature>
<accession>A0AAV2PWR3</accession>
<dbReference type="SUPFAM" id="SSF52540">
    <property type="entry name" value="P-loop containing nucleoside triphosphate hydrolases"/>
    <property type="match status" value="2"/>
</dbReference>
<evidence type="ECO:0000259" key="6">
    <source>
        <dbReference type="PROSITE" id="PS51192"/>
    </source>
</evidence>
<sequence length="1255" mass="141066">QFFGKPSISSTPTTDPQTPQDAWRTPKPVNSDSDGDYTEDEDSFNVPTIKARGKAIKLPIVESDVDSPITGPRHYSESSTGTDSPFPQVARRQVKPAIVSSSSEEDIDSNSDTESEEVARRQVKPATVNSSSEEDIASNSDTESQDDESVQMKDEKEEISEDENDLPDICTNQNKYTQPQFYPEHDSPSVSPIKNVASQDQFGKKLTPQEKYGAKFKIKKKSPTTSLDSSINYHENSSTSFIQSPNSSLNQSGNISVAESDAERSRRNLSHSFNISNYSAVELKIMLKRKKNVLCVANISALPDKGQKIKQQISELEEALADCSLENSTPETSINTQEESINESTSFSQKEESCIILDDDSIHNVSCPSPPKYEETKQSTIEDLEWKLHEKNKNYSKLNLKALPDGGRKLKKEIKDLQSQIKNVSRSPSAFKFEPNVKNEEPEIKEVWTSQKQDSLSRAKAELQNLKTIYRCSNLRAIPDGGADMKRQITEKEKEVMMLELKSDIDEKVSKPALVIKDSKPAYKQTTLENFNSGLRLTSGNGSSPSASQPNLPQHVLDAMYAAASNVGGREYGGKVSAARERDIVRLTYEAIDNLHNTIKALPDVDVDEEQEPDGLKVTLMPHQLRALNFLMWREKQIPPGGILADDMGLGKTLTILSLVALHRQRVANGQIVEDFTSLRELEQDSQESDQENKEEESWIKKKSSGTKRRSVLVPSPGSLVVCPASLMGQWEAECQKRFERSWMKCLIYHGTRERGRSVQDIARYDLVITTYGIAMKEAFQGVQKESKGINKDKVPKVHPEKQGKLFQIGWTRIILDEAHNIRNHKSQTAQGVCLLRGGRRWIVTGTPVQNKAMDMYSLLRFLRMNPFDEYVVWKHQVQNGSAQGMRRLGLIVKAIMLRRTKDQIDVTTGKAIVDLPEKSIVQHQMILSQEERQVYDRVFTFSKAAMEQYMKASEEKEREKMAKFNGETYMPSEAIDYTPTLKSDGGLNISGNIKAHHLLVLILRLRQICNHPTLIKGIVAPEDNDVDIKDEIESSDGSEMDIVNQLNEMSINQKTDEELDEDVKDTVLCMSNPVFQDDSRSSKIARVIEELNKVKEKGTKEKSVIVSQWTSMLEVLREHLRRAGFRCTAITGKIKIDERQSIVEDFNNNSNGPKVMLLSLAAGGVGLNLVGANHIFMLDMHWNPQMEAQACDRVYRVGQKKPVTVHRFVVENTIEKKILDIQQKKLQLAEDVMSGTKSKGATLTLEDMKSLFSV</sequence>
<feature type="compositionally biased region" description="Low complexity" evidence="5">
    <location>
        <begin position="1"/>
        <end position="21"/>
    </location>
</feature>
<dbReference type="InterPro" id="IPR027417">
    <property type="entry name" value="P-loop_NTPase"/>
</dbReference>
<dbReference type="EMBL" id="CAXKWB010002223">
    <property type="protein sequence ID" value="CAL4066413.1"/>
    <property type="molecule type" value="Genomic_DNA"/>
</dbReference>
<dbReference type="InterPro" id="IPR038718">
    <property type="entry name" value="SNF2-like_sf"/>
</dbReference>
<dbReference type="PANTHER" id="PTHR45626">
    <property type="entry name" value="TRANSCRIPTION TERMINATION FACTOR 2-RELATED"/>
    <property type="match status" value="1"/>
</dbReference>
<gene>
    <name evidence="8" type="ORF">MNOR_LOCUS5660</name>
</gene>
<evidence type="ECO:0000256" key="2">
    <source>
        <dbReference type="ARBA" id="ARBA00022801"/>
    </source>
</evidence>
<comment type="caution">
    <text evidence="8">The sequence shown here is derived from an EMBL/GenBank/DDBJ whole genome shotgun (WGS) entry which is preliminary data.</text>
</comment>
<dbReference type="Pfam" id="PF00271">
    <property type="entry name" value="Helicase_C"/>
    <property type="match status" value="1"/>
</dbReference>
<feature type="domain" description="Helicase C-terminal" evidence="7">
    <location>
        <begin position="1087"/>
        <end position="1241"/>
    </location>
</feature>
<name>A0AAV2PWR3_MEGNR</name>
<evidence type="ECO:0000259" key="7">
    <source>
        <dbReference type="PROSITE" id="PS51194"/>
    </source>
</evidence>
<feature type="region of interest" description="Disordered" evidence="5">
    <location>
        <begin position="325"/>
        <end position="345"/>
    </location>
</feature>
<dbReference type="PANTHER" id="PTHR45626:SF50">
    <property type="entry name" value="TRANSCRIPTION TERMINATION FACTOR 2"/>
    <property type="match status" value="1"/>
</dbReference>
<reference evidence="8 9" key="1">
    <citation type="submission" date="2024-05" db="EMBL/GenBank/DDBJ databases">
        <authorList>
            <person name="Wallberg A."/>
        </authorList>
    </citation>
    <scope>NUCLEOTIDE SEQUENCE [LARGE SCALE GENOMIC DNA]</scope>
</reference>
<dbReference type="SMART" id="SM00490">
    <property type="entry name" value="HELICc"/>
    <property type="match status" value="1"/>
</dbReference>
<feature type="region of interest" description="Disordered" evidence="5">
    <location>
        <begin position="1"/>
        <end position="194"/>
    </location>
</feature>
<feature type="compositionally biased region" description="Acidic residues" evidence="5">
    <location>
        <begin position="103"/>
        <end position="116"/>
    </location>
</feature>
<evidence type="ECO:0000256" key="4">
    <source>
        <dbReference type="SAM" id="Coils"/>
    </source>
</evidence>
<dbReference type="GO" id="GO:0016787">
    <property type="term" value="F:hydrolase activity"/>
    <property type="evidence" value="ECO:0007669"/>
    <property type="project" value="UniProtKB-KW"/>
</dbReference>
<feature type="domain" description="Helicase ATP-binding" evidence="6">
    <location>
        <begin position="633"/>
        <end position="866"/>
    </location>
</feature>
<feature type="compositionally biased region" description="Acidic residues" evidence="5">
    <location>
        <begin position="684"/>
        <end position="695"/>
    </location>
</feature>
<keyword evidence="9" id="KW-1185">Reference proteome</keyword>
<protein>
    <recommendedName>
        <fullName evidence="10">Transcription termination factor 2</fullName>
    </recommendedName>
</protein>
<feature type="compositionally biased region" description="Acidic residues" evidence="5">
    <location>
        <begin position="33"/>
        <end position="43"/>
    </location>
</feature>
<dbReference type="GO" id="GO:0008094">
    <property type="term" value="F:ATP-dependent activity, acting on DNA"/>
    <property type="evidence" value="ECO:0007669"/>
    <property type="project" value="TreeGrafter"/>
</dbReference>
<proteinExistence type="predicted"/>
<dbReference type="PROSITE" id="PS51192">
    <property type="entry name" value="HELICASE_ATP_BIND_1"/>
    <property type="match status" value="1"/>
</dbReference>
<feature type="compositionally biased region" description="Polar residues" evidence="5">
    <location>
        <begin position="127"/>
        <end position="142"/>
    </location>
</feature>
<dbReference type="GO" id="GO:0005524">
    <property type="term" value="F:ATP binding"/>
    <property type="evidence" value="ECO:0007669"/>
    <property type="project" value="UniProtKB-KW"/>
</dbReference>
<keyword evidence="4" id="KW-0175">Coiled coil</keyword>
<dbReference type="AlphaFoldDB" id="A0AAV2PWR3"/>
<dbReference type="InterPro" id="IPR000330">
    <property type="entry name" value="SNF2_N"/>
</dbReference>
<dbReference type="CDD" id="cd18793">
    <property type="entry name" value="SF2_C_SNF"/>
    <property type="match status" value="1"/>
</dbReference>